<evidence type="ECO:0000313" key="3">
    <source>
        <dbReference type="Proteomes" id="UP000613266"/>
    </source>
</evidence>
<proteinExistence type="predicted"/>
<feature type="chain" id="PRO_5037531302" description="NarX-like N-terminal domain-containing protein" evidence="1">
    <location>
        <begin position="20"/>
        <end position="253"/>
    </location>
</feature>
<dbReference type="AlphaFoldDB" id="A0A931J383"/>
<dbReference type="EMBL" id="JAEDAK010000006">
    <property type="protein sequence ID" value="MBH9577360.1"/>
    <property type="molecule type" value="Genomic_DNA"/>
</dbReference>
<evidence type="ECO:0000256" key="1">
    <source>
        <dbReference type="SAM" id="SignalP"/>
    </source>
</evidence>
<accession>A0A931J383</accession>
<dbReference type="Proteomes" id="UP000613266">
    <property type="component" value="Unassembled WGS sequence"/>
</dbReference>
<feature type="signal peptide" evidence="1">
    <location>
        <begin position="1"/>
        <end position="19"/>
    </location>
</feature>
<reference evidence="2" key="1">
    <citation type="submission" date="2020-12" db="EMBL/GenBank/DDBJ databases">
        <title>The genome sequence of Inhella sp. 1Y17.</title>
        <authorList>
            <person name="Liu Y."/>
        </authorList>
    </citation>
    <scope>NUCLEOTIDE SEQUENCE</scope>
    <source>
        <strain evidence="2">1Y17</strain>
    </source>
</reference>
<organism evidence="2 3">
    <name type="scientific">Inhella proteolytica</name>
    <dbReference type="NCBI Taxonomy" id="2795029"/>
    <lineage>
        <taxon>Bacteria</taxon>
        <taxon>Pseudomonadati</taxon>
        <taxon>Pseudomonadota</taxon>
        <taxon>Betaproteobacteria</taxon>
        <taxon>Burkholderiales</taxon>
        <taxon>Sphaerotilaceae</taxon>
        <taxon>Inhella</taxon>
    </lineage>
</organism>
<keyword evidence="3" id="KW-1185">Reference proteome</keyword>
<name>A0A931J383_9BURK</name>
<comment type="caution">
    <text evidence="2">The sequence shown here is derived from an EMBL/GenBank/DDBJ whole genome shotgun (WGS) entry which is preliminary data.</text>
</comment>
<evidence type="ECO:0008006" key="4">
    <source>
        <dbReference type="Google" id="ProtNLM"/>
    </source>
</evidence>
<evidence type="ECO:0000313" key="2">
    <source>
        <dbReference type="EMBL" id="MBH9577360.1"/>
    </source>
</evidence>
<keyword evidence="1" id="KW-0732">Signal</keyword>
<sequence>MLTRRALLPVLLMPLPLFAQGRSAESALLLGAQLRIGVERLAKLELERPLLPERAGTELNKERPRLLDTLAQLADPRQRPTALAGRRLAQLERALEDAQLFVDRREAPPTQVLRESEALAVRLGFVTTALSSAVADGERGALVDLLARASASALRVGKLNYAATGLRQPPAEVAVGAQQSLLEFQSALQALNPAALPDKARHELEQAQHQWLLFRAGLQDNGLLKPSARLTDLASTTDRMAESLGRMARRLLA</sequence>
<gene>
    <name evidence="2" type="ORF">I7X39_10660</name>
</gene>
<protein>
    <recommendedName>
        <fullName evidence="4">NarX-like N-terminal domain-containing protein</fullName>
    </recommendedName>
</protein>